<accession>X1MNX9</accession>
<dbReference type="Pfam" id="PF13173">
    <property type="entry name" value="AAA_14"/>
    <property type="match status" value="1"/>
</dbReference>
<organism evidence="3">
    <name type="scientific">marine sediment metagenome</name>
    <dbReference type="NCBI Taxonomy" id="412755"/>
    <lineage>
        <taxon>unclassified sequences</taxon>
        <taxon>metagenomes</taxon>
        <taxon>ecological metagenomes</taxon>
    </lineage>
</organism>
<dbReference type="PANTHER" id="PTHR33295">
    <property type="entry name" value="ATPASE"/>
    <property type="match status" value="1"/>
</dbReference>
<dbReference type="InterPro" id="IPR041682">
    <property type="entry name" value="AAA_14"/>
</dbReference>
<dbReference type="InterPro" id="IPR027417">
    <property type="entry name" value="P-loop_NTPase"/>
</dbReference>
<feature type="domain" description="AAA" evidence="1">
    <location>
        <begin position="12"/>
        <end position="80"/>
    </location>
</feature>
<reference evidence="3" key="1">
    <citation type="journal article" date="2014" name="Front. Microbiol.">
        <title>High frequency of phylogenetically diverse reductive dehalogenase-homologous genes in deep subseafloor sedimentary metagenomes.</title>
        <authorList>
            <person name="Kawai M."/>
            <person name="Futagami T."/>
            <person name="Toyoda A."/>
            <person name="Takaki Y."/>
            <person name="Nishi S."/>
            <person name="Hori S."/>
            <person name="Arai W."/>
            <person name="Tsubouchi T."/>
            <person name="Morono Y."/>
            <person name="Uchiyama I."/>
            <person name="Ito T."/>
            <person name="Fujiyama A."/>
            <person name="Inagaki F."/>
            <person name="Takami H."/>
        </authorList>
    </citation>
    <scope>NUCLEOTIDE SEQUENCE</scope>
    <source>
        <strain evidence="3">Expedition CK06-06</strain>
    </source>
</reference>
<dbReference type="SUPFAM" id="SSF52540">
    <property type="entry name" value="P-loop containing nucleoside triphosphate hydrolases"/>
    <property type="match status" value="1"/>
</dbReference>
<dbReference type="SUPFAM" id="SSF46785">
    <property type="entry name" value="Winged helix' DNA-binding domain"/>
    <property type="match status" value="1"/>
</dbReference>
<evidence type="ECO:0000259" key="1">
    <source>
        <dbReference type="Pfam" id="PF13173"/>
    </source>
</evidence>
<evidence type="ECO:0000313" key="3">
    <source>
        <dbReference type="EMBL" id="GAI33352.1"/>
    </source>
</evidence>
<dbReference type="InterPro" id="IPR036390">
    <property type="entry name" value="WH_DNA-bd_sf"/>
</dbReference>
<feature type="non-terminal residue" evidence="3">
    <location>
        <position position="1"/>
    </location>
</feature>
<dbReference type="InterPro" id="IPR025420">
    <property type="entry name" value="DUF4143"/>
</dbReference>
<gene>
    <name evidence="3" type="ORF">S06H3_50983</name>
</gene>
<dbReference type="EMBL" id="BARV01032320">
    <property type="protein sequence ID" value="GAI33352.1"/>
    <property type="molecule type" value="Genomic_DNA"/>
</dbReference>
<comment type="caution">
    <text evidence="3">The sequence shown here is derived from an EMBL/GenBank/DDBJ whole genome shotgun (WGS) entry which is preliminary data.</text>
</comment>
<dbReference type="PANTHER" id="PTHR33295:SF18">
    <property type="entry name" value="AAA+ ATPASE DOMAIN-CONTAINING PROTEIN"/>
    <property type="match status" value="1"/>
</dbReference>
<sequence>LQNTSDLMGSLNLKKSYLFLDEIQLLRNLPTVVKYLIDHYKVKCFLTGSASYYLKNLFTESLVGRKYLFELFPLNFKEFLWFKESNIKLPDNHKTISKPIFDTISNLYEEYLLFGGFPEVVLKKNVSEKKKSLEDIFTSYFQLEILKLGDFRRNKIIRDLILLLMQRVGTKLDIKKLSKELSVSRPTLYRYLSFLEGTYLIKTIKPFSKGRDIEVRKIPKVYLCDCGLANNFAKLDEGTLFENSIFQNLR</sequence>
<name>X1MNX9_9ZZZZ</name>
<feature type="domain" description="DUF4143" evidence="2">
    <location>
        <begin position="144"/>
        <end position="249"/>
    </location>
</feature>
<proteinExistence type="predicted"/>
<protein>
    <recommendedName>
        <fullName evidence="4">AAA domain-containing protein</fullName>
    </recommendedName>
</protein>
<feature type="non-terminal residue" evidence="3">
    <location>
        <position position="250"/>
    </location>
</feature>
<dbReference type="AlphaFoldDB" id="X1MNX9"/>
<evidence type="ECO:0008006" key="4">
    <source>
        <dbReference type="Google" id="ProtNLM"/>
    </source>
</evidence>
<evidence type="ECO:0000259" key="2">
    <source>
        <dbReference type="Pfam" id="PF13635"/>
    </source>
</evidence>
<dbReference type="Pfam" id="PF13635">
    <property type="entry name" value="DUF4143"/>
    <property type="match status" value="1"/>
</dbReference>